<sequence length="89" mass="9971">MTTHWPRRSTGYTATELIRPREPWKGVGCAPGAGVRTEPIDDDLLVIFLGYTDLKLDGESGWLVPLEVNLVRKGSCLLKRHVTEVDRNP</sequence>
<gene>
    <name evidence="1" type="ORF">BKA23_0540</name>
</gene>
<reference evidence="1 2" key="1">
    <citation type="submission" date="2019-06" db="EMBL/GenBank/DDBJ databases">
        <title>Sequencing the genomes of 1000 actinobacteria strains.</title>
        <authorList>
            <person name="Klenk H.-P."/>
        </authorList>
    </citation>
    <scope>NUCLEOTIDE SEQUENCE [LARGE SCALE GENOMIC DNA]</scope>
    <source>
        <strain evidence="1 2">DSM 19560</strain>
    </source>
</reference>
<comment type="caution">
    <text evidence="1">The sequence shown here is derived from an EMBL/GenBank/DDBJ whole genome shotgun (WGS) entry which is preliminary data.</text>
</comment>
<dbReference type="Proteomes" id="UP000318297">
    <property type="component" value="Unassembled WGS sequence"/>
</dbReference>
<name>A0A561E835_9MICO</name>
<proteinExistence type="predicted"/>
<organism evidence="1 2">
    <name type="scientific">Rudaeicoccus suwonensis</name>
    <dbReference type="NCBI Taxonomy" id="657409"/>
    <lineage>
        <taxon>Bacteria</taxon>
        <taxon>Bacillati</taxon>
        <taxon>Actinomycetota</taxon>
        <taxon>Actinomycetes</taxon>
        <taxon>Micrococcales</taxon>
        <taxon>Dermacoccaceae</taxon>
        <taxon>Rudaeicoccus</taxon>
    </lineage>
</organism>
<evidence type="ECO:0000313" key="2">
    <source>
        <dbReference type="Proteomes" id="UP000318297"/>
    </source>
</evidence>
<keyword evidence="2" id="KW-1185">Reference proteome</keyword>
<protein>
    <submittedName>
        <fullName evidence="1">Uncharacterized protein</fullName>
    </submittedName>
</protein>
<dbReference type="AlphaFoldDB" id="A0A561E835"/>
<dbReference type="EMBL" id="VIVQ01000001">
    <property type="protein sequence ID" value="TWE11756.1"/>
    <property type="molecule type" value="Genomic_DNA"/>
</dbReference>
<evidence type="ECO:0000313" key="1">
    <source>
        <dbReference type="EMBL" id="TWE11756.1"/>
    </source>
</evidence>
<accession>A0A561E835</accession>